<accession>A0A3Q3ASZ7</accession>
<name>A0A3Q3ASZ7_KRYMA</name>
<organism evidence="8 9">
    <name type="scientific">Kryptolebias marmoratus</name>
    <name type="common">Mangrove killifish</name>
    <name type="synonym">Rivulus marmoratus</name>
    <dbReference type="NCBI Taxonomy" id="37003"/>
    <lineage>
        <taxon>Eukaryota</taxon>
        <taxon>Metazoa</taxon>
        <taxon>Chordata</taxon>
        <taxon>Craniata</taxon>
        <taxon>Vertebrata</taxon>
        <taxon>Euteleostomi</taxon>
        <taxon>Actinopterygii</taxon>
        <taxon>Neopterygii</taxon>
        <taxon>Teleostei</taxon>
        <taxon>Neoteleostei</taxon>
        <taxon>Acanthomorphata</taxon>
        <taxon>Ovalentaria</taxon>
        <taxon>Atherinomorphae</taxon>
        <taxon>Cyprinodontiformes</taxon>
        <taxon>Rivulidae</taxon>
        <taxon>Kryptolebias</taxon>
    </lineage>
</organism>
<dbReference type="Gene3D" id="6.10.110.10">
    <property type="match status" value="1"/>
</dbReference>
<feature type="transmembrane region" description="Helical" evidence="7">
    <location>
        <begin position="60"/>
        <end position="78"/>
    </location>
</feature>
<dbReference type="STRING" id="37003.ENSKMAP00000019656"/>
<evidence type="ECO:0000256" key="2">
    <source>
        <dbReference type="ARBA" id="ARBA00007262"/>
    </source>
</evidence>
<comment type="similarity">
    <text evidence="2">Belongs to the IFI6/IFI27 family.</text>
</comment>
<feature type="transmembrane region" description="Helical" evidence="7">
    <location>
        <begin position="32"/>
        <end position="53"/>
    </location>
</feature>
<dbReference type="InterPro" id="IPR009311">
    <property type="entry name" value="IFI6/IFI27-like"/>
</dbReference>
<feature type="region of interest" description="Disordered" evidence="6">
    <location>
        <begin position="1"/>
        <end position="22"/>
    </location>
</feature>
<evidence type="ECO:0000256" key="3">
    <source>
        <dbReference type="ARBA" id="ARBA00022692"/>
    </source>
</evidence>
<dbReference type="Proteomes" id="UP000264800">
    <property type="component" value="Unplaced"/>
</dbReference>
<evidence type="ECO:0000256" key="6">
    <source>
        <dbReference type="SAM" id="MobiDB-lite"/>
    </source>
</evidence>
<keyword evidence="3 7" id="KW-0812">Transmembrane</keyword>
<protein>
    <submittedName>
        <fullName evidence="8">Uncharacterized protein</fullName>
    </submittedName>
</protein>
<evidence type="ECO:0000313" key="8">
    <source>
        <dbReference type="Ensembl" id="ENSKMAP00000019656.1"/>
    </source>
</evidence>
<dbReference type="Pfam" id="PF06140">
    <property type="entry name" value="Ifi-6-16"/>
    <property type="match status" value="1"/>
</dbReference>
<dbReference type="GeneTree" id="ENSGT00940000172724"/>
<dbReference type="PANTHER" id="PTHR16932">
    <property type="entry name" value="INTERFERON ALPHA-INDUCIBLE PROTEIN 27"/>
    <property type="match status" value="1"/>
</dbReference>
<sequence>PAPATAAPVAPDKPAAPAARPGSAATVVVTPAVLALMGFTATGIAAGSFAAWLMSFFAQYYGGGIISGTIVAILQSFGNATGAATRAPAAERTTAETIKITKR</sequence>
<evidence type="ECO:0000313" key="9">
    <source>
        <dbReference type="Proteomes" id="UP000264800"/>
    </source>
</evidence>
<dbReference type="GO" id="GO:0031966">
    <property type="term" value="C:mitochondrial membrane"/>
    <property type="evidence" value="ECO:0007669"/>
    <property type="project" value="TreeGrafter"/>
</dbReference>
<dbReference type="AlphaFoldDB" id="A0A3Q3ASZ7"/>
<evidence type="ECO:0000256" key="7">
    <source>
        <dbReference type="SAM" id="Phobius"/>
    </source>
</evidence>
<keyword evidence="9" id="KW-1185">Reference proteome</keyword>
<evidence type="ECO:0000256" key="4">
    <source>
        <dbReference type="ARBA" id="ARBA00022989"/>
    </source>
</evidence>
<comment type="subcellular location">
    <subcellularLocation>
        <location evidence="1">Membrane</location>
        <topology evidence="1">Multi-pass membrane protein</topology>
    </subcellularLocation>
</comment>
<dbReference type="PANTHER" id="PTHR16932:SF37">
    <property type="entry name" value="ISG12-1 PROTEIN-RELATED"/>
    <property type="match status" value="1"/>
</dbReference>
<evidence type="ECO:0000256" key="5">
    <source>
        <dbReference type="ARBA" id="ARBA00023136"/>
    </source>
</evidence>
<dbReference type="GO" id="GO:0001836">
    <property type="term" value="P:release of cytochrome c from mitochondria"/>
    <property type="evidence" value="ECO:0007669"/>
    <property type="project" value="TreeGrafter"/>
</dbReference>
<reference evidence="8" key="1">
    <citation type="submission" date="2025-08" db="UniProtKB">
        <authorList>
            <consortium name="Ensembl"/>
        </authorList>
    </citation>
    <scope>IDENTIFICATION</scope>
</reference>
<dbReference type="GO" id="GO:0097193">
    <property type="term" value="P:intrinsic apoptotic signaling pathway"/>
    <property type="evidence" value="ECO:0007669"/>
    <property type="project" value="TreeGrafter"/>
</dbReference>
<keyword evidence="4 7" id="KW-1133">Transmembrane helix</keyword>
<dbReference type="Ensembl" id="ENSKMAT00000019922.1">
    <property type="protein sequence ID" value="ENSKMAP00000019656.1"/>
    <property type="gene ID" value="ENSKMAG00000014635.1"/>
</dbReference>
<reference evidence="8" key="2">
    <citation type="submission" date="2025-09" db="UniProtKB">
        <authorList>
            <consortium name="Ensembl"/>
        </authorList>
    </citation>
    <scope>IDENTIFICATION</scope>
</reference>
<evidence type="ECO:0000256" key="1">
    <source>
        <dbReference type="ARBA" id="ARBA00004141"/>
    </source>
</evidence>
<proteinExistence type="inferred from homology"/>
<dbReference type="OMA" id="MEASFKT"/>
<keyword evidence="5 7" id="KW-0472">Membrane</keyword>
<dbReference type="InterPro" id="IPR038213">
    <property type="entry name" value="IFI6/IFI27-like_sf"/>
</dbReference>